<dbReference type="PROSITE" id="PS50110">
    <property type="entry name" value="RESPONSE_REGULATORY"/>
    <property type="match status" value="1"/>
</dbReference>
<dbReference type="Gene3D" id="3.40.50.2300">
    <property type="match status" value="1"/>
</dbReference>
<evidence type="ECO:0000256" key="2">
    <source>
        <dbReference type="PROSITE-ProRule" id="PRU00169"/>
    </source>
</evidence>
<dbReference type="InterPro" id="IPR001789">
    <property type="entry name" value="Sig_transdc_resp-reg_receiver"/>
</dbReference>
<protein>
    <submittedName>
        <fullName evidence="4">Response regulator</fullName>
    </submittedName>
</protein>
<dbReference type="SMART" id="SM00448">
    <property type="entry name" value="REC"/>
    <property type="match status" value="1"/>
</dbReference>
<reference evidence="4 5" key="1">
    <citation type="submission" date="2021-11" db="EMBL/GenBank/DDBJ databases">
        <authorList>
            <person name="Huq M.A."/>
        </authorList>
    </citation>
    <scope>NUCLEOTIDE SEQUENCE [LARGE SCALE GENOMIC DNA]</scope>
    <source>
        <strain evidence="4 5">MAHUQ-52</strain>
    </source>
</reference>
<feature type="modified residue" description="4-aspartylphosphate" evidence="2">
    <location>
        <position position="64"/>
    </location>
</feature>
<feature type="domain" description="Response regulatory" evidence="3">
    <location>
        <begin position="14"/>
        <end position="134"/>
    </location>
</feature>
<name>A0ABS8IZV9_9BURK</name>
<sequence>MSDTTEKPLRAPLRVMLLDDDPFMLELLHGMLDELGSFEVLRETCARHALRTLPVDAPDLLVCDLSMPEMDGIEFMQAAARGGFAGGVLLLSGLDKGVRNAAERLASAYGLRVLGSFAKPLPLNALRGVVEALVATQPRFGGHAGERG</sequence>
<gene>
    <name evidence="4" type="ORF">LMJ30_19975</name>
</gene>
<dbReference type="InterPro" id="IPR011006">
    <property type="entry name" value="CheY-like_superfamily"/>
</dbReference>
<dbReference type="PANTHER" id="PTHR44591:SF3">
    <property type="entry name" value="RESPONSE REGULATORY DOMAIN-CONTAINING PROTEIN"/>
    <property type="match status" value="1"/>
</dbReference>
<evidence type="ECO:0000259" key="3">
    <source>
        <dbReference type="PROSITE" id="PS50110"/>
    </source>
</evidence>
<proteinExistence type="predicted"/>
<evidence type="ECO:0000256" key="1">
    <source>
        <dbReference type="ARBA" id="ARBA00022553"/>
    </source>
</evidence>
<dbReference type="Proteomes" id="UP001198701">
    <property type="component" value="Unassembled WGS sequence"/>
</dbReference>
<accession>A0ABS8IZV9</accession>
<comment type="caution">
    <text evidence="4">The sequence shown here is derived from an EMBL/GenBank/DDBJ whole genome shotgun (WGS) entry which is preliminary data.</text>
</comment>
<dbReference type="SUPFAM" id="SSF52172">
    <property type="entry name" value="CheY-like"/>
    <property type="match status" value="1"/>
</dbReference>
<dbReference type="EMBL" id="JAJHPV010000021">
    <property type="protein sequence ID" value="MCC6073213.1"/>
    <property type="molecule type" value="Genomic_DNA"/>
</dbReference>
<dbReference type="InterPro" id="IPR050595">
    <property type="entry name" value="Bact_response_regulator"/>
</dbReference>
<evidence type="ECO:0000313" key="5">
    <source>
        <dbReference type="Proteomes" id="UP001198701"/>
    </source>
</evidence>
<evidence type="ECO:0000313" key="4">
    <source>
        <dbReference type="EMBL" id="MCC6073213.1"/>
    </source>
</evidence>
<dbReference type="Pfam" id="PF00072">
    <property type="entry name" value="Response_reg"/>
    <property type="match status" value="1"/>
</dbReference>
<dbReference type="RefSeq" id="WP_229434320.1">
    <property type="nucleotide sequence ID" value="NZ_JAJHPV010000021.1"/>
</dbReference>
<organism evidence="4 5">
    <name type="scientific">Massilia agrisoli</name>
    <dbReference type="NCBI Taxonomy" id="2892444"/>
    <lineage>
        <taxon>Bacteria</taxon>
        <taxon>Pseudomonadati</taxon>
        <taxon>Pseudomonadota</taxon>
        <taxon>Betaproteobacteria</taxon>
        <taxon>Burkholderiales</taxon>
        <taxon>Oxalobacteraceae</taxon>
        <taxon>Telluria group</taxon>
        <taxon>Massilia</taxon>
    </lineage>
</organism>
<keyword evidence="5" id="KW-1185">Reference proteome</keyword>
<dbReference type="PANTHER" id="PTHR44591">
    <property type="entry name" value="STRESS RESPONSE REGULATOR PROTEIN 1"/>
    <property type="match status" value="1"/>
</dbReference>
<keyword evidence="1 2" id="KW-0597">Phosphoprotein</keyword>